<keyword evidence="3" id="KW-1185">Reference proteome</keyword>
<dbReference type="EMBL" id="AGRW01000041">
    <property type="protein sequence ID" value="EIC02308.1"/>
    <property type="molecule type" value="Genomic_DNA"/>
</dbReference>
<dbReference type="PROSITE" id="PS51257">
    <property type="entry name" value="PROKAR_LIPOPROTEIN"/>
    <property type="match status" value="1"/>
</dbReference>
<feature type="chain" id="PRO_5003609744" description="Lipoprotein" evidence="1">
    <location>
        <begin position="19"/>
        <end position="129"/>
    </location>
</feature>
<dbReference type="AlphaFoldDB" id="H7EJE7"/>
<comment type="caution">
    <text evidence="2">The sequence shown here is derived from an EMBL/GenBank/DDBJ whole genome shotgun (WGS) entry which is preliminary data.</text>
</comment>
<organism evidence="2 3">
    <name type="scientific">Treponema saccharophilum DSM 2985</name>
    <dbReference type="NCBI Taxonomy" id="907348"/>
    <lineage>
        <taxon>Bacteria</taxon>
        <taxon>Pseudomonadati</taxon>
        <taxon>Spirochaetota</taxon>
        <taxon>Spirochaetia</taxon>
        <taxon>Spirochaetales</taxon>
        <taxon>Treponemataceae</taxon>
        <taxon>Treponema</taxon>
    </lineage>
</organism>
<evidence type="ECO:0008006" key="4">
    <source>
        <dbReference type="Google" id="ProtNLM"/>
    </source>
</evidence>
<name>H7EJE7_9SPIR</name>
<keyword evidence="1" id="KW-0732">Signal</keyword>
<accession>H7EJE7</accession>
<proteinExistence type="predicted"/>
<gene>
    <name evidence="2" type="ORF">TresaDRAFT_1572</name>
</gene>
<evidence type="ECO:0000313" key="3">
    <source>
        <dbReference type="Proteomes" id="UP000003571"/>
    </source>
</evidence>
<dbReference type="Proteomes" id="UP000003571">
    <property type="component" value="Unassembled WGS sequence"/>
</dbReference>
<reference evidence="2 3" key="1">
    <citation type="submission" date="2011-09" db="EMBL/GenBank/DDBJ databases">
        <title>The draft genome of Treponema saccharophilum DSM 2985.</title>
        <authorList>
            <consortium name="US DOE Joint Genome Institute (JGI-PGF)"/>
            <person name="Lucas S."/>
            <person name="Copeland A."/>
            <person name="Lapidus A."/>
            <person name="Glavina del Rio T."/>
            <person name="Dalin E."/>
            <person name="Tice H."/>
            <person name="Bruce D."/>
            <person name="Goodwin L."/>
            <person name="Pitluck S."/>
            <person name="Peters L."/>
            <person name="Kyrpides N."/>
            <person name="Mavromatis K."/>
            <person name="Ivanova N."/>
            <person name="Markowitz V."/>
            <person name="Cheng J.-F."/>
            <person name="Hugenholtz P."/>
            <person name="Woyke T."/>
            <person name="Wu D."/>
            <person name="Gronow S."/>
            <person name="Wellnitz S."/>
            <person name="Brambilla E."/>
            <person name="Klenk H.-P."/>
            <person name="Eisen J.A."/>
        </authorList>
    </citation>
    <scope>NUCLEOTIDE SEQUENCE [LARGE SCALE GENOMIC DNA]</scope>
    <source>
        <strain evidence="2 3">DSM 2985</strain>
    </source>
</reference>
<protein>
    <recommendedName>
        <fullName evidence="4">Lipoprotein</fullName>
    </recommendedName>
</protein>
<sequence>MKKKLTVLMILLCFFAMTFGTTLISCTVEEVNLEVVFSESVWKNDSYEIYNIYFYESGVYGQYYSYSKNSGYGNHDFKSSVTKNGSGYTATLTDSSKSTLIGTLTIANWDAKTAIFVSASGETITFTRN</sequence>
<dbReference type="RefSeq" id="WP_002703452.1">
    <property type="nucleotide sequence ID" value="NZ_AGRW01000041.1"/>
</dbReference>
<feature type="signal peptide" evidence="1">
    <location>
        <begin position="1"/>
        <end position="18"/>
    </location>
</feature>
<evidence type="ECO:0000313" key="2">
    <source>
        <dbReference type="EMBL" id="EIC02308.1"/>
    </source>
</evidence>
<dbReference type="STRING" id="907348.TresaDRAFT_1572"/>
<evidence type="ECO:0000256" key="1">
    <source>
        <dbReference type="SAM" id="SignalP"/>
    </source>
</evidence>